<dbReference type="GO" id="GO:0006213">
    <property type="term" value="P:pyrimidine nucleoside metabolic process"/>
    <property type="evidence" value="ECO:0007669"/>
    <property type="project" value="InterPro"/>
</dbReference>
<evidence type="ECO:0000313" key="3">
    <source>
        <dbReference type="Proteomes" id="UP000095280"/>
    </source>
</evidence>
<evidence type="ECO:0000313" key="4">
    <source>
        <dbReference type="WBParaSite" id="maker-unitig_25770-snap-gene-0.6-mRNA-1"/>
    </source>
</evidence>
<name>A0A1I8F9K2_9PLAT</name>
<dbReference type="AlphaFoldDB" id="A0A1I8F9K2"/>
<accession>A0A1I8F9K2</accession>
<dbReference type="GO" id="GO:0004645">
    <property type="term" value="F:1,4-alpha-oligoglucan phosphorylase activity"/>
    <property type="evidence" value="ECO:0007669"/>
    <property type="project" value="InterPro"/>
</dbReference>
<dbReference type="Proteomes" id="UP000095280">
    <property type="component" value="Unplaced"/>
</dbReference>
<dbReference type="WBParaSite" id="maker-unitig_25770-snap-gene-0.6-mRNA-1">
    <property type="protein sequence ID" value="maker-unitig_25770-snap-gene-0.6-mRNA-1"/>
    <property type="gene ID" value="maker-unitig_25770-snap-gene-0.6"/>
</dbReference>
<sequence>MISGRSLGHTGWHHRQDGVDSRLQRQPDSRADARRTSCRTVGGFIAGQTEAMVPADRVLYAAGRRPHQSGANRTRLRHESDIVFITEMERPLARCHRQTPSRGGRKLCSGAEWRRRGLGRPARSWWREAAGLKVCCCLTGKVATDEGRCCGGAQLLERRLGAEGDAAHPGVSEALGRQAVRARGQFSVQEYLSRMGGSRCLVTQLSSPASGFVSDIDALSLARSASAQQAGASRWQLAGSSSTGLELLVVKGDAVKQGSPWG</sequence>
<dbReference type="SUPFAM" id="SSF54680">
    <property type="entry name" value="Pyrimidine nucleoside phosphorylase C-terminal domain"/>
    <property type="match status" value="1"/>
</dbReference>
<organism evidence="3 4">
    <name type="scientific">Macrostomum lignano</name>
    <dbReference type="NCBI Taxonomy" id="282301"/>
    <lineage>
        <taxon>Eukaryota</taxon>
        <taxon>Metazoa</taxon>
        <taxon>Spiralia</taxon>
        <taxon>Lophotrochozoa</taxon>
        <taxon>Platyhelminthes</taxon>
        <taxon>Rhabditophora</taxon>
        <taxon>Macrostomorpha</taxon>
        <taxon>Macrostomida</taxon>
        <taxon>Macrostomidae</taxon>
        <taxon>Macrostomum</taxon>
    </lineage>
</organism>
<keyword evidence="3" id="KW-1185">Reference proteome</keyword>
<evidence type="ECO:0000256" key="1">
    <source>
        <dbReference type="ARBA" id="ARBA00022679"/>
    </source>
</evidence>
<dbReference type="PANTHER" id="PTHR10515:SF0">
    <property type="entry name" value="THYMIDINE PHOSPHORYLASE"/>
    <property type="match status" value="1"/>
</dbReference>
<feature type="region of interest" description="Disordered" evidence="2">
    <location>
        <begin position="1"/>
        <end position="35"/>
    </location>
</feature>
<dbReference type="GO" id="GO:0016763">
    <property type="term" value="F:pentosyltransferase activity"/>
    <property type="evidence" value="ECO:0007669"/>
    <property type="project" value="InterPro"/>
</dbReference>
<dbReference type="PANTHER" id="PTHR10515">
    <property type="entry name" value="THYMIDINE PHOSPHORYLASE"/>
    <property type="match status" value="1"/>
</dbReference>
<proteinExistence type="predicted"/>
<evidence type="ECO:0000256" key="2">
    <source>
        <dbReference type="SAM" id="MobiDB-lite"/>
    </source>
</evidence>
<dbReference type="InterPro" id="IPR000053">
    <property type="entry name" value="Thymidine/pyrmidine_PPase"/>
</dbReference>
<protein>
    <submittedName>
        <fullName evidence="4">Pyr_redox_2 domain-containing protein</fullName>
    </submittedName>
</protein>
<dbReference type="InterPro" id="IPR036566">
    <property type="entry name" value="PYNP-like_C_sf"/>
</dbReference>
<dbReference type="GO" id="GO:0006206">
    <property type="term" value="P:pyrimidine nucleobase metabolic process"/>
    <property type="evidence" value="ECO:0007669"/>
    <property type="project" value="InterPro"/>
</dbReference>
<reference evidence="4" key="1">
    <citation type="submission" date="2016-11" db="UniProtKB">
        <authorList>
            <consortium name="WormBaseParasite"/>
        </authorList>
    </citation>
    <scope>IDENTIFICATION</scope>
</reference>
<keyword evidence="1" id="KW-0808">Transferase</keyword>
<feature type="compositionally biased region" description="Basic and acidic residues" evidence="2">
    <location>
        <begin position="14"/>
        <end position="35"/>
    </location>
</feature>
<dbReference type="Gene3D" id="3.90.1170.30">
    <property type="entry name" value="Pyrimidine nucleoside phosphorylase-like, C-terminal domain"/>
    <property type="match status" value="1"/>
</dbReference>
<dbReference type="GO" id="GO:0005829">
    <property type="term" value="C:cytosol"/>
    <property type="evidence" value="ECO:0007669"/>
    <property type="project" value="TreeGrafter"/>
</dbReference>